<feature type="compositionally biased region" description="Basic and acidic residues" evidence="1">
    <location>
        <begin position="12"/>
        <end position="32"/>
    </location>
</feature>
<dbReference type="EMBL" id="BARU01006242">
    <property type="protein sequence ID" value="GAH46279.1"/>
    <property type="molecule type" value="Genomic_DNA"/>
</dbReference>
<proteinExistence type="predicted"/>
<dbReference type="AlphaFoldDB" id="X1GXB7"/>
<organism evidence="2">
    <name type="scientific">marine sediment metagenome</name>
    <dbReference type="NCBI Taxonomy" id="412755"/>
    <lineage>
        <taxon>unclassified sequences</taxon>
        <taxon>metagenomes</taxon>
        <taxon>ecological metagenomes</taxon>
    </lineage>
</organism>
<name>X1GXB7_9ZZZZ</name>
<accession>X1GXB7</accession>
<reference evidence="2" key="1">
    <citation type="journal article" date="2014" name="Front. Microbiol.">
        <title>High frequency of phylogenetically diverse reductive dehalogenase-homologous genes in deep subseafloor sedimentary metagenomes.</title>
        <authorList>
            <person name="Kawai M."/>
            <person name="Futagami T."/>
            <person name="Toyoda A."/>
            <person name="Takaki Y."/>
            <person name="Nishi S."/>
            <person name="Hori S."/>
            <person name="Arai W."/>
            <person name="Tsubouchi T."/>
            <person name="Morono Y."/>
            <person name="Uchiyama I."/>
            <person name="Ito T."/>
            <person name="Fujiyama A."/>
            <person name="Inagaki F."/>
            <person name="Takami H."/>
        </authorList>
    </citation>
    <scope>NUCLEOTIDE SEQUENCE</scope>
    <source>
        <strain evidence="2">Expedition CK06-06</strain>
    </source>
</reference>
<sequence length="156" mass="17853">MSDSTKSQARPAKKDPTTATVEREEPFKREAFGGRSQRLGVPEEHKDPGYFYYWFRDEGDNCYRARRAGYQEVTFSEVGRIPDRDGHDNDPCVAHGGVGEAGRPYKMVLMKLPNELRAEDKLAQEKLTDDVDEAIYRQEFGDNTYGTHNVQSKDEE</sequence>
<feature type="region of interest" description="Disordered" evidence="1">
    <location>
        <begin position="1"/>
        <end position="41"/>
    </location>
</feature>
<comment type="caution">
    <text evidence="2">The sequence shown here is derived from an EMBL/GenBank/DDBJ whole genome shotgun (WGS) entry which is preliminary data.</text>
</comment>
<gene>
    <name evidence="2" type="ORF">S03H2_12263</name>
</gene>
<evidence type="ECO:0000313" key="2">
    <source>
        <dbReference type="EMBL" id="GAH46279.1"/>
    </source>
</evidence>
<evidence type="ECO:0000256" key="1">
    <source>
        <dbReference type="SAM" id="MobiDB-lite"/>
    </source>
</evidence>
<protein>
    <submittedName>
        <fullName evidence="2">Uncharacterized protein</fullName>
    </submittedName>
</protein>